<feature type="domain" description="Plant heme peroxidase family profile" evidence="6">
    <location>
        <begin position="124"/>
        <end position="323"/>
    </location>
</feature>
<dbReference type="AlphaFoldDB" id="A0A8H4RYA3"/>
<keyword evidence="2" id="KW-0349">Heme</keyword>
<dbReference type="OrthoDB" id="5985073at2759"/>
<dbReference type="InterPro" id="IPR010255">
    <property type="entry name" value="Haem_peroxidase_sf"/>
</dbReference>
<dbReference type="GO" id="GO:0034599">
    <property type="term" value="P:cellular response to oxidative stress"/>
    <property type="evidence" value="ECO:0007669"/>
    <property type="project" value="InterPro"/>
</dbReference>
<accession>A0A8H4RYA3</accession>
<dbReference type="Proteomes" id="UP000566819">
    <property type="component" value="Unassembled WGS sequence"/>
</dbReference>
<evidence type="ECO:0000256" key="3">
    <source>
        <dbReference type="ARBA" id="ARBA00023002"/>
    </source>
</evidence>
<keyword evidence="1 5" id="KW-0575">Peroxidase</keyword>
<feature type="signal peptide" evidence="5">
    <location>
        <begin position="1"/>
        <end position="18"/>
    </location>
</feature>
<evidence type="ECO:0000313" key="7">
    <source>
        <dbReference type="EMBL" id="KAF4637778.1"/>
    </source>
</evidence>
<proteinExistence type="inferred from homology"/>
<evidence type="ECO:0000259" key="6">
    <source>
        <dbReference type="PROSITE" id="PS50873"/>
    </source>
</evidence>
<feature type="chain" id="PRO_5034842377" description="Peroxidase" evidence="5">
    <location>
        <begin position="19"/>
        <end position="716"/>
    </location>
</feature>
<evidence type="ECO:0000256" key="2">
    <source>
        <dbReference type="ARBA" id="ARBA00022617"/>
    </source>
</evidence>
<dbReference type="PROSITE" id="PS50873">
    <property type="entry name" value="PEROXIDASE_4"/>
    <property type="match status" value="1"/>
</dbReference>
<dbReference type="Gene3D" id="1.10.520.10">
    <property type="match status" value="1"/>
</dbReference>
<organism evidence="7 8">
    <name type="scientific">Cudoniella acicularis</name>
    <dbReference type="NCBI Taxonomy" id="354080"/>
    <lineage>
        <taxon>Eukaryota</taxon>
        <taxon>Fungi</taxon>
        <taxon>Dikarya</taxon>
        <taxon>Ascomycota</taxon>
        <taxon>Pezizomycotina</taxon>
        <taxon>Leotiomycetes</taxon>
        <taxon>Helotiales</taxon>
        <taxon>Tricladiaceae</taxon>
        <taxon>Cudoniella</taxon>
    </lineage>
</organism>
<dbReference type="GO" id="GO:0042744">
    <property type="term" value="P:hydrogen peroxide catabolic process"/>
    <property type="evidence" value="ECO:0007669"/>
    <property type="project" value="TreeGrafter"/>
</dbReference>
<keyword evidence="8" id="KW-1185">Reference proteome</keyword>
<dbReference type="PANTHER" id="PTHR31356">
    <property type="entry name" value="THYLAKOID LUMENAL 29 KDA PROTEIN, CHLOROPLASTIC-RELATED"/>
    <property type="match status" value="1"/>
</dbReference>
<dbReference type="EMBL" id="JAAMPI010000010">
    <property type="protein sequence ID" value="KAF4637778.1"/>
    <property type="molecule type" value="Genomic_DNA"/>
</dbReference>
<comment type="caution">
    <text evidence="7">The sequence shown here is derived from an EMBL/GenBank/DDBJ whole genome shotgun (WGS) entry which is preliminary data.</text>
</comment>
<dbReference type="SUPFAM" id="SSF48113">
    <property type="entry name" value="Heme-dependent peroxidases"/>
    <property type="match status" value="1"/>
</dbReference>
<dbReference type="GO" id="GO:0000302">
    <property type="term" value="P:response to reactive oxygen species"/>
    <property type="evidence" value="ECO:0007669"/>
    <property type="project" value="TreeGrafter"/>
</dbReference>
<keyword evidence="5" id="KW-0732">Signal</keyword>
<evidence type="ECO:0000313" key="8">
    <source>
        <dbReference type="Proteomes" id="UP000566819"/>
    </source>
</evidence>
<keyword evidence="3 5" id="KW-0560">Oxidoreductase</keyword>
<gene>
    <name evidence="7" type="ORF">G7Y89_g297</name>
</gene>
<dbReference type="EC" id="1.11.1.-" evidence="5"/>
<dbReference type="GO" id="GO:0020037">
    <property type="term" value="F:heme binding"/>
    <property type="evidence" value="ECO:0007669"/>
    <property type="project" value="UniProtKB-UniRule"/>
</dbReference>
<dbReference type="Pfam" id="PF00141">
    <property type="entry name" value="peroxidase"/>
    <property type="match status" value="1"/>
</dbReference>
<dbReference type="GO" id="GO:0046872">
    <property type="term" value="F:metal ion binding"/>
    <property type="evidence" value="ECO:0007669"/>
    <property type="project" value="UniProtKB-UniRule"/>
</dbReference>
<sequence length="716" mass="76240">MLFPILLTLASLSQGLNAQAVDAFGITQYEKIEAIERQILNPFTLVSVVSPCSVNFDDDPARGEQTSAEWVRIVFHDMITANAAGPGLGGLDASIGFEFNRPENIGIFINVTLGQFSQFFSPFLSMADLIGVGIADALATCDPTSRRLPLRVGRMDAAGPGPSGVPKPTDGFAVAKAAFAQAGFSQSEMIQAVACGHSLGGVHQSNFPDIADGDQPLVGTDGRESFDSTPAVFDNVGVNEYLNGTGLQGGPLVIGPNATNSDLRIFSSDGNLTIKAMSSPQSFENTCFTIFEKMINTVPAAVTLSDPIGPRPWILRESHLDLNSAGLVTFSGTITGHSASPLPVNASYFYGTVGGGNTGPKLSQGGVPYPLFLNTVIGFNTITDYLFNDTLNSPNINTINVQSSYQAPINQNIFILPSQSFIDDIRNSDGVGFVQINYVVRVAILKTLAPTTASPTAKIWYAIVQAGSVAPGLAVKTSGPMTFKTTIGAYNIFQVVLTIGDGVNNLGAGEQVLQVNLGSTLSSAKKWGENQANETTHAAPSENQAWLVDCINERGVNHSEIALYPGWPNGYPSFTVLVRTKDNSTAAWGYSQIKEMLSDGDAFSVSDMALPFVQNGFKVPAKLGQNDCADPDFTKDVNIRQQADDMMPAQHTMIRSTSASSNTAGGTSITFLAYSDTVVLDGTLSNADIFSGIWNQRNDLYFLGDKMNFRPCIPFD</sequence>
<evidence type="ECO:0000256" key="1">
    <source>
        <dbReference type="ARBA" id="ARBA00022559"/>
    </source>
</evidence>
<dbReference type="InterPro" id="IPR002016">
    <property type="entry name" value="Haem_peroxidase"/>
</dbReference>
<reference evidence="7 8" key="1">
    <citation type="submission" date="2020-03" db="EMBL/GenBank/DDBJ databases">
        <title>Draft Genome Sequence of Cudoniella acicularis.</title>
        <authorList>
            <person name="Buettner E."/>
            <person name="Kellner H."/>
        </authorList>
    </citation>
    <scope>NUCLEOTIDE SEQUENCE [LARGE SCALE GENOMIC DNA]</scope>
    <source>
        <strain evidence="7 8">DSM 108380</strain>
    </source>
</reference>
<evidence type="ECO:0000256" key="4">
    <source>
        <dbReference type="RuleBase" id="RU004241"/>
    </source>
</evidence>
<keyword evidence="2" id="KW-0408">Iron</keyword>
<keyword evidence="2" id="KW-0479">Metal-binding</keyword>
<protein>
    <recommendedName>
        <fullName evidence="5">Peroxidase</fullName>
        <ecNumber evidence="5">1.11.1.-</ecNumber>
    </recommendedName>
</protein>
<evidence type="ECO:0000256" key="5">
    <source>
        <dbReference type="RuleBase" id="RU363051"/>
    </source>
</evidence>
<dbReference type="PANTHER" id="PTHR31356:SF53">
    <property type="entry name" value="HEME PEROXIDASE"/>
    <property type="match status" value="1"/>
</dbReference>
<dbReference type="GO" id="GO:0004601">
    <property type="term" value="F:peroxidase activity"/>
    <property type="evidence" value="ECO:0007669"/>
    <property type="project" value="UniProtKB-KW"/>
</dbReference>
<dbReference type="InterPro" id="IPR044831">
    <property type="entry name" value="Ccp1-like"/>
</dbReference>
<name>A0A8H4RYA3_9HELO</name>
<comment type="similarity">
    <text evidence="4">Belongs to the peroxidase family.</text>
</comment>